<keyword evidence="5" id="KW-1185">Reference proteome</keyword>
<proteinExistence type="predicted"/>
<dbReference type="SUPFAM" id="SSF52025">
    <property type="entry name" value="PA domain"/>
    <property type="match status" value="1"/>
</dbReference>
<feature type="chain" id="PRO_5003232414" evidence="1">
    <location>
        <begin position="24"/>
        <end position="560"/>
    </location>
</feature>
<dbReference type="GO" id="GO:0008235">
    <property type="term" value="F:metalloexopeptidase activity"/>
    <property type="evidence" value="ECO:0007669"/>
    <property type="project" value="InterPro"/>
</dbReference>
<dbReference type="AlphaFoldDB" id="E8V4I8"/>
<feature type="domain" description="Peptidase M28" evidence="3">
    <location>
        <begin position="313"/>
        <end position="536"/>
    </location>
</feature>
<dbReference type="OrthoDB" id="233977at2"/>
<dbReference type="RefSeq" id="WP_013570542.1">
    <property type="nucleotide sequence ID" value="NC_014963.1"/>
</dbReference>
<keyword evidence="1" id="KW-0732">Signal</keyword>
<dbReference type="PANTHER" id="PTHR12147">
    <property type="entry name" value="METALLOPEPTIDASE M28 FAMILY MEMBER"/>
    <property type="match status" value="1"/>
</dbReference>
<dbReference type="InterPro" id="IPR045175">
    <property type="entry name" value="M28_fam"/>
</dbReference>
<organism evidence="4 5">
    <name type="scientific">Terriglobus saanensis (strain ATCC BAA-1853 / DSM 23119 / SP1PR4)</name>
    <dbReference type="NCBI Taxonomy" id="401053"/>
    <lineage>
        <taxon>Bacteria</taxon>
        <taxon>Pseudomonadati</taxon>
        <taxon>Acidobacteriota</taxon>
        <taxon>Terriglobia</taxon>
        <taxon>Terriglobales</taxon>
        <taxon>Acidobacteriaceae</taxon>
        <taxon>Terriglobus</taxon>
    </lineage>
</organism>
<evidence type="ECO:0000259" key="3">
    <source>
        <dbReference type="Pfam" id="PF04389"/>
    </source>
</evidence>
<feature type="domain" description="PA" evidence="2">
    <location>
        <begin position="157"/>
        <end position="221"/>
    </location>
</feature>
<dbReference type="Proteomes" id="UP000006844">
    <property type="component" value="Chromosome"/>
</dbReference>
<dbReference type="PANTHER" id="PTHR12147:SF26">
    <property type="entry name" value="PEPTIDASE M28 DOMAIN-CONTAINING PROTEIN"/>
    <property type="match status" value="1"/>
</dbReference>
<dbReference type="GO" id="GO:0006508">
    <property type="term" value="P:proteolysis"/>
    <property type="evidence" value="ECO:0007669"/>
    <property type="project" value="InterPro"/>
</dbReference>
<accession>E8V4I8</accession>
<protein>
    <submittedName>
        <fullName evidence="4">Peptidase M28</fullName>
    </submittedName>
</protein>
<evidence type="ECO:0000313" key="5">
    <source>
        <dbReference type="Proteomes" id="UP000006844"/>
    </source>
</evidence>
<dbReference type="Pfam" id="PF02225">
    <property type="entry name" value="PA"/>
    <property type="match status" value="1"/>
</dbReference>
<sequence length="560" mass="60967">MLSFKQAKFAALVALCVGVTAVAQTSTIPQRLRAGYNDISQERMRADLTFFAGDGTEGRMTLSAGDLAATQWVAAEFAKAGLKPIATDANGKPSYLQAVPVIDYASDPKATEISFEQNGKHESWHAPQIGGSFRDPVSIDAGLVYVGYGITAPELHYDDYAGVDVSGKVVLMMEYEPQEDDQHSIFNGTGLTSHGTLRVKALNAQRHGAVAVIILPEPNSTHPSTAARMARVFAGVTGKRLTPIPLQQLDGDELHIPLMNVPVVVADKFVSASTSELQRSIDADLKPRSQEIVGAKIHLRMKNLTRTPGVTYNAVGLLEGSDPKLRAETVMLSAHHDHNGVSEVEEPDGTRHTGIWSGADDNGSGTVGVVALAQAFAKNPVKPKRSLLFVVFASEERGFEGSNYLTQHPLRDLRTTRALVNFDMIGRDEKPSAQTEGQVEIPADTSNRLNLIGSLYSPDLQKIVEREDKRVGLILDGRFDRDTTLGLFYRSDQFPFVLHGVPAIWFFTGFHPDYHHTTDTVEKIDFPKMQKIVRLAYLTLFDVGDAAVTPTLKPGAADVQ</sequence>
<dbReference type="eggNOG" id="COG2234">
    <property type="taxonomic scope" value="Bacteria"/>
</dbReference>
<dbReference type="InterPro" id="IPR003137">
    <property type="entry name" value="PA_domain"/>
</dbReference>
<dbReference type="STRING" id="401053.AciPR4_4064"/>
<dbReference type="SUPFAM" id="SSF53187">
    <property type="entry name" value="Zn-dependent exopeptidases"/>
    <property type="match status" value="1"/>
</dbReference>
<name>E8V4I8_TERSS</name>
<reference evidence="4 5" key="1">
    <citation type="journal article" date="2012" name="Stand. Genomic Sci.">
        <title>Complete genome sequence of Terriglobus saanensis type strain SP1PR4(T), an Acidobacteria from tundra soil.</title>
        <authorList>
            <person name="Rawat S.R."/>
            <person name="Mannisto M.K."/>
            <person name="Starovoytov V."/>
            <person name="Goodwin L."/>
            <person name="Nolan M."/>
            <person name="Hauser L."/>
            <person name="Land M."/>
            <person name="Davenport K.W."/>
            <person name="Woyke T."/>
            <person name="Haggblom M.M."/>
        </authorList>
    </citation>
    <scope>NUCLEOTIDE SEQUENCE</scope>
    <source>
        <strain evidence="5">ATCC BAA-1853 / DSM 23119 / SP1PR4</strain>
    </source>
</reference>
<dbReference type="HOGENOM" id="CLU_019932_1_0_0"/>
<dbReference type="Gene3D" id="3.50.30.30">
    <property type="match status" value="1"/>
</dbReference>
<dbReference type="Pfam" id="PF04389">
    <property type="entry name" value="Peptidase_M28"/>
    <property type="match status" value="1"/>
</dbReference>
<evidence type="ECO:0000313" key="4">
    <source>
        <dbReference type="EMBL" id="ADV84812.1"/>
    </source>
</evidence>
<evidence type="ECO:0000259" key="2">
    <source>
        <dbReference type="Pfam" id="PF02225"/>
    </source>
</evidence>
<dbReference type="Gene3D" id="3.40.630.10">
    <property type="entry name" value="Zn peptidases"/>
    <property type="match status" value="1"/>
</dbReference>
<dbReference type="EMBL" id="CP002467">
    <property type="protein sequence ID" value="ADV84812.1"/>
    <property type="molecule type" value="Genomic_DNA"/>
</dbReference>
<feature type="signal peptide" evidence="1">
    <location>
        <begin position="1"/>
        <end position="23"/>
    </location>
</feature>
<gene>
    <name evidence="4" type="ordered locus">AciPR4_4064</name>
</gene>
<dbReference type="KEGG" id="tsa:AciPR4_4064"/>
<evidence type="ECO:0000256" key="1">
    <source>
        <dbReference type="SAM" id="SignalP"/>
    </source>
</evidence>
<dbReference type="InterPro" id="IPR007484">
    <property type="entry name" value="Peptidase_M28"/>
</dbReference>
<dbReference type="InterPro" id="IPR046450">
    <property type="entry name" value="PA_dom_sf"/>
</dbReference>